<evidence type="ECO:0000256" key="2">
    <source>
        <dbReference type="ARBA" id="ARBA00004613"/>
    </source>
</evidence>
<dbReference type="Proteomes" id="UP000306602">
    <property type="component" value="Unassembled WGS sequence"/>
</dbReference>
<feature type="region of interest" description="Disordered" evidence="8">
    <location>
        <begin position="1764"/>
        <end position="1794"/>
    </location>
</feature>
<feature type="region of interest" description="Disordered" evidence="8">
    <location>
        <begin position="1068"/>
        <end position="1095"/>
    </location>
</feature>
<evidence type="ECO:0000256" key="1">
    <source>
        <dbReference type="ARBA" id="ARBA00004370"/>
    </source>
</evidence>
<dbReference type="InterPro" id="IPR018511">
    <property type="entry name" value="Hemolysin-typ_Ca-bd_CS"/>
</dbReference>
<evidence type="ECO:0000256" key="7">
    <source>
        <dbReference type="ARBA" id="ARBA00023136"/>
    </source>
</evidence>
<dbReference type="Gene3D" id="2.150.10.10">
    <property type="entry name" value="Serralysin-like metalloprotease, C-terminal"/>
    <property type="match status" value="12"/>
</dbReference>
<dbReference type="PANTHER" id="PTHR38340:SF1">
    <property type="entry name" value="S-LAYER PROTEIN"/>
    <property type="match status" value="1"/>
</dbReference>
<evidence type="ECO:0000256" key="6">
    <source>
        <dbReference type="ARBA" id="ARBA00023026"/>
    </source>
</evidence>
<dbReference type="PROSITE" id="PS00330">
    <property type="entry name" value="HEMOLYSIN_CALCIUM"/>
    <property type="match status" value="8"/>
</dbReference>
<protein>
    <submittedName>
        <fullName evidence="9">Calcium-binding protein</fullName>
    </submittedName>
</protein>
<keyword evidence="4" id="KW-0800">Toxin</keyword>
<evidence type="ECO:0000256" key="4">
    <source>
        <dbReference type="ARBA" id="ARBA00022656"/>
    </source>
</evidence>
<dbReference type="GO" id="GO:0005576">
    <property type="term" value="C:extracellular region"/>
    <property type="evidence" value="ECO:0007669"/>
    <property type="project" value="UniProtKB-SubCell"/>
</dbReference>
<dbReference type="InterPro" id="IPR050557">
    <property type="entry name" value="RTX_toxin/Mannuronan_C5-epim"/>
</dbReference>
<evidence type="ECO:0000256" key="3">
    <source>
        <dbReference type="ARBA" id="ARBA00022525"/>
    </source>
</evidence>
<reference evidence="9 10" key="1">
    <citation type="submission" date="2019-04" db="EMBL/GenBank/DDBJ databases">
        <title>Shimia ponticola sp. nov., isolated from seawater.</title>
        <authorList>
            <person name="Kim Y.-O."/>
            <person name="Yoon J.-H."/>
        </authorList>
    </citation>
    <scope>NUCLEOTIDE SEQUENCE [LARGE SCALE GENOMIC DNA]</scope>
    <source>
        <strain evidence="9 10">MYP11</strain>
    </source>
</reference>
<dbReference type="Pfam" id="PF00353">
    <property type="entry name" value="HemolysinCabind"/>
    <property type="match status" value="16"/>
</dbReference>
<accession>A0A4S4N7N5</accession>
<keyword evidence="10" id="KW-1185">Reference proteome</keyword>
<gene>
    <name evidence="9" type="ORF">E4Z66_15185</name>
</gene>
<dbReference type="GO" id="GO:0090729">
    <property type="term" value="F:toxin activity"/>
    <property type="evidence" value="ECO:0007669"/>
    <property type="project" value="UniProtKB-KW"/>
</dbReference>
<name>A0A4S4N7N5_9RHOB</name>
<proteinExistence type="predicted"/>
<dbReference type="EMBL" id="SRKY01000004">
    <property type="protein sequence ID" value="THH35166.1"/>
    <property type="molecule type" value="Genomic_DNA"/>
</dbReference>
<dbReference type="PRINTS" id="PR00313">
    <property type="entry name" value="CABNDNGRPT"/>
</dbReference>
<dbReference type="Gene3D" id="2.160.20.160">
    <property type="match status" value="1"/>
</dbReference>
<evidence type="ECO:0000313" key="10">
    <source>
        <dbReference type="Proteomes" id="UP000306602"/>
    </source>
</evidence>
<comment type="caution">
    <text evidence="9">The sequence shown here is derived from an EMBL/GenBank/DDBJ whole genome shotgun (WGS) entry which is preliminary data.</text>
</comment>
<comment type="subcellular location">
    <subcellularLocation>
        <location evidence="1">Membrane</location>
    </subcellularLocation>
    <subcellularLocation>
        <location evidence="2">Secreted</location>
    </subcellularLocation>
</comment>
<dbReference type="InterPro" id="IPR011049">
    <property type="entry name" value="Serralysin-like_metalloprot_C"/>
</dbReference>
<dbReference type="GO" id="GO:0016020">
    <property type="term" value="C:membrane"/>
    <property type="evidence" value="ECO:0007669"/>
    <property type="project" value="UniProtKB-SubCell"/>
</dbReference>
<dbReference type="InterPro" id="IPR003995">
    <property type="entry name" value="RTX_toxin_determinant-A"/>
</dbReference>
<keyword evidence="7" id="KW-0472">Membrane</keyword>
<organism evidence="9 10">
    <name type="scientific">Aliishimia ponticola</name>
    <dbReference type="NCBI Taxonomy" id="2499833"/>
    <lineage>
        <taxon>Bacteria</taxon>
        <taxon>Pseudomonadati</taxon>
        <taxon>Pseudomonadota</taxon>
        <taxon>Alphaproteobacteria</taxon>
        <taxon>Rhodobacterales</taxon>
        <taxon>Paracoccaceae</taxon>
        <taxon>Aliishimia</taxon>
    </lineage>
</organism>
<evidence type="ECO:0000256" key="5">
    <source>
        <dbReference type="ARBA" id="ARBA00022737"/>
    </source>
</evidence>
<dbReference type="SUPFAM" id="SSF51120">
    <property type="entry name" value="beta-Roll"/>
    <property type="match status" value="10"/>
</dbReference>
<dbReference type="GO" id="GO:0005509">
    <property type="term" value="F:calcium ion binding"/>
    <property type="evidence" value="ECO:0007669"/>
    <property type="project" value="InterPro"/>
</dbReference>
<feature type="region of interest" description="Disordered" evidence="8">
    <location>
        <begin position="1164"/>
        <end position="1184"/>
    </location>
</feature>
<dbReference type="RefSeq" id="WP_136463900.1">
    <property type="nucleotide sequence ID" value="NZ_SRKY01000004.1"/>
</dbReference>
<dbReference type="OrthoDB" id="5377981at2"/>
<keyword evidence="3" id="KW-0964">Secreted</keyword>
<keyword evidence="5" id="KW-0677">Repeat</keyword>
<keyword evidence="6" id="KW-0843">Virulence</keyword>
<feature type="region of interest" description="Disordered" evidence="8">
    <location>
        <begin position="1450"/>
        <end position="1472"/>
    </location>
</feature>
<feature type="compositionally biased region" description="Basic and acidic residues" evidence="8">
    <location>
        <begin position="1455"/>
        <end position="1467"/>
    </location>
</feature>
<dbReference type="InterPro" id="IPR001343">
    <property type="entry name" value="Hemolysn_Ca-bd"/>
</dbReference>
<evidence type="ECO:0000313" key="9">
    <source>
        <dbReference type="EMBL" id="THH35166.1"/>
    </source>
</evidence>
<dbReference type="PRINTS" id="PR01488">
    <property type="entry name" value="RTXTOXINA"/>
</dbReference>
<sequence>MSTQLSPYKTHVDDTLGNLETLQTATKSLDRFLTVAKLVVGKLKDADETADKVDEGINTTQAVLTVLGFVSPLKTPVNVLKKVFKDVEKPVEKIDEKFDELSSKDDTSTPGQDDDNAFLEKLETNIGNAQLVLGGLRDTLNLRVRQLEIASEASGNYQTALAVALRSGEGWSGNYDNLSNEIDAQLATRNALSAGLQSFYAGIEADMKDLNAVMTAIDFDKIYDGIVDMTAIDKIMAFLEKPLDIAAALIEPIQPLLNAVDFFVSLIIDPIIDFVTETLGIDALMDKVSDQITALLPAVDFLDKLVTKAQELQDLIFEYTVNALGAIPFMDQVEGALFGGVVGEADMGPTGWGNDVPNLLEGDAGDDILDGLGGRDVILAGAGNDVIIAGGGSDYIDGGAGDDLFYFDASFFEYELSRDDDTGRFTISHILPSDPDTNTGVDVLAPLDSADYVVFTDFSFSGEQLNTALTGGSTLNGDGEDNLMFLDSTGTPVGGYHIANGLGGDDQIFGSTQNDRLDGGSGNDTLVGGLGDDLLYGGTGDDTLYSDPGDDTLNGGSGNDTLISGDGNDIFNGGGGYDTFLALEGVNREFRINLLDGLAFGQGQDTLTSIENIVLSIDREHQVTGNNNYNAIFTGDEIDMVSALGGDDLIDAGGEDDFLIAGQGADTVLAGDGRDTMVSGSVAIAGVSDTYSGGDGFDLVTYTSTANTILFDFNDFDDPTSNAEFKTGFMADLPDSEAVEIRGDTGEIRRLDSGGTHIATDYTTGVEAFMGSDKADVIYGGAVAEWLHGADGDDTIFTGGTEYSNGGNGDDTINAQFVEGGSSALQLYGGSGFDVLNLDQVGDARWYYKVESAIALTLRAFETTVEGVDLRNTGNAFFSIKPYEFEQISLGNFDDHAIYAPGGSSTAFFYLKDGDDRFDGENGHAEVFAGDGDDTGNFYQGGGGVFHGEGGNDWARFNDTSAENAAYMGAGQDYLLLDRFNGMATGGDGFDTIAFDIGYDSRIVVDLEAGTARSFLGAGAPSFATDRLDMTLSGFENVIATDFNDSLDGTGADEQFVARGGNDTVNSAGGRDKIYGGDGNDSLNGGDDDDLLHGGAGNDTLNGGAGNDTASYAWARPGALDGTLLASGFGGVTVSLNGTTPGSASGTFGSDTLISIENIFGSGGDDTLNGDGGDNTLSGEDGNDQLFGNGGDDILITGDGVDLASGGAGNDTVVVGLGTKTLSGGSGTDTLDFGTVSGTVNIDFTTQTYDATFIDQVPVWLLLDTDGDGIADSDGSEARLFGGVFMTPEDVLEANPFHANSADDATRALPDEDDPEFPLFSLRFADVEVGAAGTFSGFENIVGGSSGAVLKLTAGVDRFDGRNSLRDIIDLSASAAAISYNFQTGVNNVALLSGDAITGIEGIYGGVMGDQITGDNAANLLAGGAGDDVLRGSGGADDMTGDAGDDFLSGGFDDDTVRGGEGGDRVYGDAGNDALYGDDGDDALHGGTGDDVIDGGDGVDTASYRYASAGVSADLRKTTQTDVGGGEGMDLFISIENLEGSAFEDTLNGDHAANTLWGGDMRDVLWGQEGDDALFGGNGNDSVRGGQGNDALYGEAGNDYMTGNRGDDMLEGGSGDDTLDGNLGFDTASYAEAAAGVFADLRWSGRDVGGGQGRDAFISIENLLGTAFDDRLSGDTATNTLDGGDGDDLLKSFGGDDTLLGGDGDDRLIGGDGDELLKGGNGNDVLFALAGNDTLQGQAGSDSLYGGRDADLMLGGTGNDVLRGNRGDDEMLGGNNNDDLRGGGNNDWLDGGSGDDYLSGDNGADTIIGGAGNDVMRGGSSGSAGDGSADTFVFAPGDGLDVIRDFEDGRDVIDLSAYGFASFAADVAPLAVDTTTGMRIDLGPGDVVYIDILKTADFDAGDVLLS</sequence>
<dbReference type="PANTHER" id="PTHR38340">
    <property type="entry name" value="S-LAYER PROTEIN"/>
    <property type="match status" value="1"/>
</dbReference>
<feature type="compositionally biased region" description="Low complexity" evidence="8">
    <location>
        <begin position="1165"/>
        <end position="1177"/>
    </location>
</feature>
<evidence type="ECO:0000256" key="8">
    <source>
        <dbReference type="SAM" id="MobiDB-lite"/>
    </source>
</evidence>